<accession>A0A0M3AWN6</accession>
<name>A0A0M3AWN6_9SPHN</name>
<dbReference type="PROSITE" id="PS51819">
    <property type="entry name" value="VOC"/>
    <property type="match status" value="2"/>
</dbReference>
<sequence>MAELQNLAYVVFGVSDLAAWRGFATDIVGLGTTTTPDGSLGLRMDDHPWRMLATQATEDDLTHAGWDVGSAEELEAYVAALRSKGADVREEDAQRASARSVTRLYSLTDPNGVIHEFFSGRTGLIPDGGNLSPILRGPGFMTGDLGIGHILPVSRDYDEGVAWYRDILGLRYSDRIRQLIAPGVYADATFFHSATGRHHSLATGSFPSSKRLNHLMLEYRDMNDVGLACDRAKKAGIPIVLELGHHPNDQMFSFYMRTPSGFGMELGHGGLVIDEVSWEPQIYDRMSDWGHARNMNMAD</sequence>
<dbReference type="SUPFAM" id="SSF54593">
    <property type="entry name" value="Glyoxalase/Bleomycin resistance protein/Dihydroxybiphenyl dioxygenase"/>
    <property type="match status" value="2"/>
</dbReference>
<evidence type="ECO:0000259" key="9">
    <source>
        <dbReference type="PROSITE" id="PS51819"/>
    </source>
</evidence>
<reference evidence="10 11" key="1">
    <citation type="submission" date="2015-04" db="EMBL/GenBank/DDBJ databases">
        <title>Genome sequence of aromatic hydrocarbons-degrading Sphingobium chungbukense DJ77.</title>
        <authorList>
            <person name="Kim Y.-C."/>
            <person name="Chae J.-C."/>
        </authorList>
    </citation>
    <scope>NUCLEOTIDE SEQUENCE [LARGE SCALE GENOMIC DNA]</scope>
    <source>
        <strain evidence="10 11">DJ77</strain>
    </source>
</reference>
<dbReference type="Proteomes" id="UP000033874">
    <property type="component" value="Unassembled WGS sequence"/>
</dbReference>
<evidence type="ECO:0000256" key="2">
    <source>
        <dbReference type="ARBA" id="ARBA00008784"/>
    </source>
</evidence>
<feature type="domain" description="VOC" evidence="9">
    <location>
        <begin position="146"/>
        <end position="269"/>
    </location>
</feature>
<evidence type="ECO:0000256" key="6">
    <source>
        <dbReference type="ARBA" id="ARBA00023002"/>
    </source>
</evidence>
<dbReference type="Pfam" id="PF00903">
    <property type="entry name" value="Glyoxalase"/>
    <property type="match status" value="1"/>
</dbReference>
<comment type="similarity">
    <text evidence="2 8">Belongs to the extradiol ring-cleavage dioxygenase family.</text>
</comment>
<dbReference type="Pfam" id="PF22632">
    <property type="entry name" value="BphC_D1"/>
    <property type="match status" value="1"/>
</dbReference>
<dbReference type="STRING" id="56193.YP76_09080"/>
<organism evidence="10 11">
    <name type="scientific">Sphingobium chungbukense</name>
    <dbReference type="NCBI Taxonomy" id="56193"/>
    <lineage>
        <taxon>Bacteria</taxon>
        <taxon>Pseudomonadati</taxon>
        <taxon>Pseudomonadota</taxon>
        <taxon>Alphaproteobacteria</taxon>
        <taxon>Sphingomonadales</taxon>
        <taxon>Sphingomonadaceae</taxon>
        <taxon>Sphingobium</taxon>
    </lineage>
</organism>
<dbReference type="RefSeq" id="WP_046763223.1">
    <property type="nucleotide sequence ID" value="NZ_LBIC01000003.1"/>
</dbReference>
<dbReference type="GO" id="GO:0051213">
    <property type="term" value="F:dioxygenase activity"/>
    <property type="evidence" value="ECO:0007669"/>
    <property type="project" value="UniProtKB-KW"/>
</dbReference>
<protein>
    <recommendedName>
        <fullName evidence="9">VOC domain-containing protein</fullName>
    </recommendedName>
</protein>
<dbReference type="InterPro" id="IPR004360">
    <property type="entry name" value="Glyas_Fos-R_dOase_dom"/>
</dbReference>
<keyword evidence="4 8" id="KW-0058">Aromatic hydrocarbons catabolism</keyword>
<dbReference type="InterPro" id="IPR000486">
    <property type="entry name" value="Xdiol_ring_cleave_dOase_1/2"/>
</dbReference>
<dbReference type="CDD" id="cd07237">
    <property type="entry name" value="BphC1-RGP6_C_like"/>
    <property type="match status" value="1"/>
</dbReference>
<keyword evidence="11" id="KW-1185">Reference proteome</keyword>
<dbReference type="PANTHER" id="PTHR21366:SF14">
    <property type="entry name" value="GLYOXALASE DOMAIN-CONTAINING PROTEIN 5"/>
    <property type="match status" value="1"/>
</dbReference>
<dbReference type="GO" id="GO:0008198">
    <property type="term" value="F:ferrous iron binding"/>
    <property type="evidence" value="ECO:0007669"/>
    <property type="project" value="InterPro"/>
</dbReference>
<comment type="caution">
    <text evidence="10">The sequence shown here is derived from an EMBL/GenBank/DDBJ whole genome shotgun (WGS) entry which is preliminary data.</text>
</comment>
<dbReference type="InterPro" id="IPR037523">
    <property type="entry name" value="VOC_core"/>
</dbReference>
<dbReference type="PATRIC" id="fig|56193.3.peg.1882"/>
<gene>
    <name evidence="10" type="ORF">YP76_09080</name>
</gene>
<evidence type="ECO:0000256" key="5">
    <source>
        <dbReference type="ARBA" id="ARBA00022964"/>
    </source>
</evidence>
<keyword evidence="6 8" id="KW-0560">Oxidoreductase</keyword>
<dbReference type="PANTHER" id="PTHR21366">
    <property type="entry name" value="GLYOXALASE FAMILY PROTEIN"/>
    <property type="match status" value="1"/>
</dbReference>
<evidence type="ECO:0000256" key="1">
    <source>
        <dbReference type="ARBA" id="ARBA00001954"/>
    </source>
</evidence>
<evidence type="ECO:0000256" key="3">
    <source>
        <dbReference type="ARBA" id="ARBA00022723"/>
    </source>
</evidence>
<evidence type="ECO:0000256" key="4">
    <source>
        <dbReference type="ARBA" id="ARBA00022797"/>
    </source>
</evidence>
<evidence type="ECO:0000256" key="7">
    <source>
        <dbReference type="ARBA" id="ARBA00023004"/>
    </source>
</evidence>
<dbReference type="InterPro" id="IPR050383">
    <property type="entry name" value="GlyoxalaseI/FosfomycinResist"/>
</dbReference>
<feature type="domain" description="VOC" evidence="9">
    <location>
        <begin position="6"/>
        <end position="120"/>
    </location>
</feature>
<comment type="cofactor">
    <cofactor evidence="1 8">
        <name>Fe(2+)</name>
        <dbReference type="ChEBI" id="CHEBI:29033"/>
    </cofactor>
</comment>
<dbReference type="PROSITE" id="PS00082">
    <property type="entry name" value="EXTRADIOL_DIOXYGENAS"/>
    <property type="match status" value="1"/>
</dbReference>
<proteinExistence type="inferred from homology"/>
<keyword evidence="5 8" id="KW-0223">Dioxygenase</keyword>
<dbReference type="Gene3D" id="3.10.180.10">
    <property type="entry name" value="2,3-Dihydroxybiphenyl 1,2-Dioxygenase, domain 1"/>
    <property type="match status" value="2"/>
</dbReference>
<dbReference type="EMBL" id="LBIC01000003">
    <property type="protein sequence ID" value="KKW93014.1"/>
    <property type="molecule type" value="Genomic_DNA"/>
</dbReference>
<dbReference type="AlphaFoldDB" id="A0A0M3AWN6"/>
<dbReference type="InterPro" id="IPR029068">
    <property type="entry name" value="Glyas_Bleomycin-R_OHBP_Dase"/>
</dbReference>
<evidence type="ECO:0000313" key="10">
    <source>
        <dbReference type="EMBL" id="KKW93014.1"/>
    </source>
</evidence>
<keyword evidence="3" id="KW-0479">Metal-binding</keyword>
<evidence type="ECO:0000313" key="11">
    <source>
        <dbReference type="Proteomes" id="UP000033874"/>
    </source>
</evidence>
<keyword evidence="7 8" id="KW-0408">Iron</keyword>
<dbReference type="CDD" id="cd07252">
    <property type="entry name" value="BphC1-RGP6_N_like"/>
    <property type="match status" value="1"/>
</dbReference>
<evidence type="ECO:0000256" key="8">
    <source>
        <dbReference type="RuleBase" id="RU000683"/>
    </source>
</evidence>